<dbReference type="SUPFAM" id="SSF75304">
    <property type="entry name" value="Amidase signature (AS) enzymes"/>
    <property type="match status" value="1"/>
</dbReference>
<dbReference type="InterPro" id="IPR000120">
    <property type="entry name" value="Amidase"/>
</dbReference>
<comment type="caution">
    <text evidence="4">The sequence shown here is derived from an EMBL/GenBank/DDBJ whole genome shotgun (WGS) entry which is preliminary data.</text>
</comment>
<feature type="domain" description="Amidase" evidence="3">
    <location>
        <begin position="26"/>
        <end position="447"/>
    </location>
</feature>
<evidence type="ECO:0000313" key="5">
    <source>
        <dbReference type="Proteomes" id="UP000199468"/>
    </source>
</evidence>
<protein>
    <recommendedName>
        <fullName evidence="2">Indoleacetamide hydrolase</fullName>
    </recommendedName>
</protein>
<evidence type="ECO:0000259" key="3">
    <source>
        <dbReference type="Pfam" id="PF01425"/>
    </source>
</evidence>
<name>A0ABY0P6E5_9HYPH</name>
<dbReference type="PANTHER" id="PTHR11895:SF76">
    <property type="entry name" value="INDOLEACETAMIDE HYDROLASE"/>
    <property type="match status" value="1"/>
</dbReference>
<reference evidence="4 5" key="1">
    <citation type="submission" date="2016-10" db="EMBL/GenBank/DDBJ databases">
        <authorList>
            <person name="Varghese N."/>
            <person name="Submissions S."/>
        </authorList>
    </citation>
    <scope>NUCLEOTIDE SEQUENCE [LARGE SCALE GENOMIC DNA]</scope>
    <source>
        <strain evidence="4 5">DSM 26672</strain>
    </source>
</reference>
<organism evidence="4 5">
    <name type="scientific">Bosea robiniae</name>
    <dbReference type="NCBI Taxonomy" id="1036780"/>
    <lineage>
        <taxon>Bacteria</taxon>
        <taxon>Pseudomonadati</taxon>
        <taxon>Pseudomonadota</taxon>
        <taxon>Alphaproteobacteria</taxon>
        <taxon>Hyphomicrobiales</taxon>
        <taxon>Boseaceae</taxon>
        <taxon>Bosea</taxon>
    </lineage>
</organism>
<dbReference type="EMBL" id="FNBZ01000009">
    <property type="protein sequence ID" value="SDH50059.1"/>
    <property type="molecule type" value="Genomic_DNA"/>
</dbReference>
<comment type="function">
    <text evidence="1">Hydrolyzes indole-3-acetamide (IAM) into indole-3-acetic acid (IAA).</text>
</comment>
<dbReference type="Pfam" id="PF01425">
    <property type="entry name" value="Amidase"/>
    <property type="match status" value="1"/>
</dbReference>
<dbReference type="Gene3D" id="3.90.1300.10">
    <property type="entry name" value="Amidase signature (AS) domain"/>
    <property type="match status" value="1"/>
</dbReference>
<dbReference type="InterPro" id="IPR036928">
    <property type="entry name" value="AS_sf"/>
</dbReference>
<dbReference type="PANTHER" id="PTHR11895">
    <property type="entry name" value="TRANSAMIDASE"/>
    <property type="match status" value="1"/>
</dbReference>
<dbReference type="RefSeq" id="WP_091861503.1">
    <property type="nucleotide sequence ID" value="NZ_FNBZ01000009.1"/>
</dbReference>
<evidence type="ECO:0000256" key="2">
    <source>
        <dbReference type="ARBA" id="ARBA00021874"/>
    </source>
</evidence>
<dbReference type="InterPro" id="IPR023631">
    <property type="entry name" value="Amidase_dom"/>
</dbReference>
<evidence type="ECO:0000256" key="1">
    <source>
        <dbReference type="ARBA" id="ARBA00003871"/>
    </source>
</evidence>
<dbReference type="InterPro" id="IPR020556">
    <property type="entry name" value="Amidase_CS"/>
</dbReference>
<gene>
    <name evidence="4" type="ORF">SAMN05421844_10911</name>
</gene>
<sequence length="468" mass="49988">MSTELTKLSALAVRDLLAAGEISSVELVEAAAARLAVVEPQMNAVPTLCLDRAREQARAADVARRAGRSSLLGGLPIVVKDNSDVEGVRNTGGTSIFRDRISTESDRTVALMEANGAITLGKSNLSELGGAQTTNSVHGATRNPYDRRLTCGGSSGGAAVALATGEAWLAHGNDYGGSLRIPAAFCNVTGLRPTPGRVPRKRLADPFDTIAVEGPMARDVVDLALFFDAMTGYDSGDILTAPTSEPPFLAAALTPRKPARVAVSADLGMLPIEEPIRSALDRLAEMLNRAGVAVAHNSPDVAGAMDAFRVLRGEGFYATFEPLFETHRHAFPAPVLADLLRGRDQPGNAIVSANRFRSELYRRTVDVLDEHDFLICPATQVMPFSVETLFPETVAGQPMQDYLDWISITAIWSLTGLPAIAIPIGFSREGLPVGVQILSHARREADLFRLAAWIERELALPIGPIDPR</sequence>
<proteinExistence type="predicted"/>
<accession>A0ABY0P6E5</accession>
<dbReference type="PROSITE" id="PS00571">
    <property type="entry name" value="AMIDASES"/>
    <property type="match status" value="1"/>
</dbReference>
<evidence type="ECO:0000313" key="4">
    <source>
        <dbReference type="EMBL" id="SDH50059.1"/>
    </source>
</evidence>
<keyword evidence="5" id="KW-1185">Reference proteome</keyword>
<dbReference type="Proteomes" id="UP000199468">
    <property type="component" value="Unassembled WGS sequence"/>
</dbReference>